<evidence type="ECO:0000313" key="3">
    <source>
        <dbReference type="Proteomes" id="UP000010074"/>
    </source>
</evidence>
<sequence>MGSVKVAGGILAALSLAGCAQFGKSEGNKHENRQVASIRDSDLFDSTGFLNVQGVQFKMGSPNNGPIRMNDEILHPVWITKDFDIQTTEITQKQWVSIMKYNPSKTRKKENCPADFVEDQNITMCPQNPVDNVSWRDVQEFISELNKISDRYAYRLPTEAEWELAARGGTEAEYSFGADKNLLSHYGWFKDNAAKQSQVVGRKMPNPIGLYDMHGNVWEWVEDSYSVYYGPISLKDALFMRVSDKPVKDPVVVHNGDLKVIRGGSWNYPEVYLRSASRQSYEKDSGRKDIGFRLVRTAR</sequence>
<dbReference type="KEGG" id="bbat:Bdt_1080"/>
<keyword evidence="2" id="KW-0449">Lipoprotein</keyword>
<dbReference type="PROSITE" id="PS51257">
    <property type="entry name" value="PROKAR_LIPOPROTEIN"/>
    <property type="match status" value="1"/>
</dbReference>
<dbReference type="HOGENOM" id="CLU_012431_2_1_7"/>
<protein>
    <submittedName>
        <fullName evidence="2">Putative gliding motility-associated lipoprotein GldK</fullName>
    </submittedName>
</protein>
<feature type="domain" description="Sulfatase-modifying factor enzyme-like" evidence="1">
    <location>
        <begin position="48"/>
        <end position="296"/>
    </location>
</feature>
<dbReference type="Gene3D" id="3.90.1580.10">
    <property type="entry name" value="paralog of FGE (formylglycine-generating enzyme)"/>
    <property type="match status" value="1"/>
</dbReference>
<dbReference type="RefSeq" id="WP_015090246.1">
    <property type="nucleotide sequence ID" value="NC_019567.1"/>
</dbReference>
<evidence type="ECO:0000313" key="2">
    <source>
        <dbReference type="EMBL" id="AFY00780.1"/>
    </source>
</evidence>
<dbReference type="AlphaFoldDB" id="K7YVQ8"/>
<name>K7YVQ8_BDEBC</name>
<reference evidence="2 3" key="1">
    <citation type="journal article" date="2012" name="BMC Genomics">
        <title>Genome analysis of a simultaneously predatory and prey-independent, novel Bdellovibrio bacteriovorus from the River Tiber, supports in silico predictions of both ancient and recent lateral gene transfer from diverse bacteria.</title>
        <authorList>
            <person name="Hobley L."/>
            <person name="Lerner T.R."/>
            <person name="Williams L.E."/>
            <person name="Lambert C."/>
            <person name="Till R."/>
            <person name="Milner D.S."/>
            <person name="Basford S.M."/>
            <person name="Capeness M.J."/>
            <person name="Fenton A.K."/>
            <person name="Atterbury R.J."/>
            <person name="Harris M.A."/>
            <person name="Sockett R.E."/>
        </authorList>
    </citation>
    <scope>NUCLEOTIDE SEQUENCE [LARGE SCALE GENOMIC DNA]</scope>
    <source>
        <strain evidence="2 3">Tiberius</strain>
    </source>
</reference>
<dbReference type="EMBL" id="CP002930">
    <property type="protein sequence ID" value="AFY00780.1"/>
    <property type="molecule type" value="Genomic_DNA"/>
</dbReference>
<accession>K7YVQ8</accession>
<dbReference type="PANTHER" id="PTHR23150:SF19">
    <property type="entry name" value="FORMYLGLYCINE-GENERATING ENZYME"/>
    <property type="match status" value="1"/>
</dbReference>
<dbReference type="InterPro" id="IPR016187">
    <property type="entry name" value="CTDL_fold"/>
</dbReference>
<gene>
    <name evidence="2" type="ORF">Bdt_1080</name>
</gene>
<organism evidence="2 3">
    <name type="scientific">Bdellovibrio bacteriovorus str. Tiberius</name>
    <dbReference type="NCBI Taxonomy" id="1069642"/>
    <lineage>
        <taxon>Bacteria</taxon>
        <taxon>Pseudomonadati</taxon>
        <taxon>Bdellovibrionota</taxon>
        <taxon>Bdellovibrionia</taxon>
        <taxon>Bdellovibrionales</taxon>
        <taxon>Pseudobdellovibrionaceae</taxon>
        <taxon>Bdellovibrio</taxon>
    </lineage>
</organism>
<dbReference type="GO" id="GO:0120147">
    <property type="term" value="F:formylglycine-generating oxidase activity"/>
    <property type="evidence" value="ECO:0007669"/>
    <property type="project" value="TreeGrafter"/>
</dbReference>
<dbReference type="InterPro" id="IPR042095">
    <property type="entry name" value="SUMF_sf"/>
</dbReference>
<dbReference type="SUPFAM" id="SSF56436">
    <property type="entry name" value="C-type lectin-like"/>
    <property type="match status" value="1"/>
</dbReference>
<dbReference type="PATRIC" id="fig|1069642.3.peg.1065"/>
<dbReference type="STRING" id="1069642.Bdt_1080"/>
<proteinExistence type="predicted"/>
<dbReference type="Proteomes" id="UP000010074">
    <property type="component" value="Chromosome"/>
</dbReference>
<dbReference type="OrthoDB" id="5292923at2"/>
<evidence type="ECO:0000259" key="1">
    <source>
        <dbReference type="Pfam" id="PF03781"/>
    </source>
</evidence>
<dbReference type="InterPro" id="IPR005532">
    <property type="entry name" value="SUMF_dom"/>
</dbReference>
<dbReference type="InterPro" id="IPR051043">
    <property type="entry name" value="Sulfatase_Mod_Factor_Kinase"/>
</dbReference>
<dbReference type="PANTHER" id="PTHR23150">
    <property type="entry name" value="SULFATASE MODIFYING FACTOR 1, 2"/>
    <property type="match status" value="1"/>
</dbReference>
<dbReference type="Pfam" id="PF03781">
    <property type="entry name" value="FGE-sulfatase"/>
    <property type="match status" value="1"/>
</dbReference>